<dbReference type="InterPro" id="IPR000073">
    <property type="entry name" value="AB_hydrolase_1"/>
</dbReference>
<evidence type="ECO:0000313" key="3">
    <source>
        <dbReference type="Proteomes" id="UP000653411"/>
    </source>
</evidence>
<gene>
    <name evidence="2" type="ORF">GCM10011578_097590</name>
</gene>
<accession>A0A917XQH2</accession>
<feature type="domain" description="AB hydrolase-1" evidence="1">
    <location>
        <begin position="34"/>
        <end position="269"/>
    </location>
</feature>
<dbReference type="Proteomes" id="UP000653411">
    <property type="component" value="Unassembled WGS sequence"/>
</dbReference>
<evidence type="ECO:0000259" key="1">
    <source>
        <dbReference type="Pfam" id="PF12697"/>
    </source>
</evidence>
<reference evidence="2" key="2">
    <citation type="submission" date="2020-09" db="EMBL/GenBank/DDBJ databases">
        <authorList>
            <person name="Sun Q."/>
            <person name="Zhou Y."/>
        </authorList>
    </citation>
    <scope>NUCLEOTIDE SEQUENCE</scope>
    <source>
        <strain evidence="2">CGMCC 4.7110</strain>
    </source>
</reference>
<dbReference type="GO" id="GO:0016787">
    <property type="term" value="F:hydrolase activity"/>
    <property type="evidence" value="ECO:0007669"/>
    <property type="project" value="UniProtKB-KW"/>
</dbReference>
<dbReference type="PANTHER" id="PTHR43433">
    <property type="entry name" value="HYDROLASE, ALPHA/BETA FOLD FAMILY PROTEIN"/>
    <property type="match status" value="1"/>
</dbReference>
<dbReference type="Gene3D" id="3.40.50.1820">
    <property type="entry name" value="alpha/beta hydrolase"/>
    <property type="match status" value="1"/>
</dbReference>
<keyword evidence="3" id="KW-1185">Reference proteome</keyword>
<dbReference type="InterPro" id="IPR029058">
    <property type="entry name" value="AB_hydrolase_fold"/>
</dbReference>
<keyword evidence="2" id="KW-0378">Hydrolase</keyword>
<comment type="caution">
    <text evidence="2">The sequence shown here is derived from an EMBL/GenBank/DDBJ whole genome shotgun (WGS) entry which is preliminary data.</text>
</comment>
<proteinExistence type="predicted"/>
<dbReference type="EMBL" id="BMML01000047">
    <property type="protein sequence ID" value="GGN45540.1"/>
    <property type="molecule type" value="Genomic_DNA"/>
</dbReference>
<organism evidence="2 3">
    <name type="scientific">Streptomyces fuscichromogenes</name>
    <dbReference type="NCBI Taxonomy" id="1324013"/>
    <lineage>
        <taxon>Bacteria</taxon>
        <taxon>Bacillati</taxon>
        <taxon>Actinomycetota</taxon>
        <taxon>Actinomycetes</taxon>
        <taxon>Kitasatosporales</taxon>
        <taxon>Streptomycetaceae</taxon>
        <taxon>Streptomyces</taxon>
    </lineage>
</organism>
<dbReference type="Pfam" id="PF12697">
    <property type="entry name" value="Abhydrolase_6"/>
    <property type="match status" value="1"/>
</dbReference>
<dbReference type="PANTHER" id="PTHR43433:SF1">
    <property type="entry name" value="BLL5160 PROTEIN"/>
    <property type="match status" value="1"/>
</dbReference>
<reference evidence="2" key="1">
    <citation type="journal article" date="2014" name="Int. J. Syst. Evol. Microbiol.">
        <title>Complete genome sequence of Corynebacterium casei LMG S-19264T (=DSM 44701T), isolated from a smear-ripened cheese.</title>
        <authorList>
            <consortium name="US DOE Joint Genome Institute (JGI-PGF)"/>
            <person name="Walter F."/>
            <person name="Albersmeier A."/>
            <person name="Kalinowski J."/>
            <person name="Ruckert C."/>
        </authorList>
    </citation>
    <scope>NUCLEOTIDE SEQUENCE</scope>
    <source>
        <strain evidence="2">CGMCC 4.7110</strain>
    </source>
</reference>
<dbReference type="SUPFAM" id="SSF53474">
    <property type="entry name" value="alpha/beta-Hydrolases"/>
    <property type="match status" value="1"/>
</dbReference>
<sequence length="280" mass="30150">MRYRNSLVRSSDMPLLNLDRCSIHYEEYGAGEPVLLVPGSGARGRTWMYQVAALTGAGYRTVTIDNRGAGLSAPVPGPLSLSELVEDLRDFTEAYFTTPFRLVGVSLGALVAQEFLTMTNSVRQAVLIASRARPDAYGRALTVADHALTESGTTLPPVYEAAVRAAQTLSPRTLADDDAVRMWLDLFEMSQNDGSGPYAHAQLSAQLTEDRRAAYAAIVTPCLVLSFADDIITPPSRGAELAEAIKGAGHVVIPDAGHAGHIEQPEAVNGEMLRFFNAFR</sequence>
<evidence type="ECO:0000313" key="2">
    <source>
        <dbReference type="EMBL" id="GGN45540.1"/>
    </source>
</evidence>
<name>A0A917XQH2_9ACTN</name>
<protein>
    <submittedName>
        <fullName evidence="2">Hydrolase</fullName>
    </submittedName>
</protein>
<dbReference type="InterPro" id="IPR050471">
    <property type="entry name" value="AB_hydrolase"/>
</dbReference>
<dbReference type="AlphaFoldDB" id="A0A917XQH2"/>